<dbReference type="OrthoDB" id="163902at2157"/>
<organism evidence="2 3">
    <name type="scientific">Natronorubrum thiooxidans</name>
    <dbReference type="NCBI Taxonomy" id="308853"/>
    <lineage>
        <taxon>Archaea</taxon>
        <taxon>Methanobacteriati</taxon>
        <taxon>Methanobacteriota</taxon>
        <taxon>Stenosarchaea group</taxon>
        <taxon>Halobacteria</taxon>
        <taxon>Halobacteriales</taxon>
        <taxon>Natrialbaceae</taxon>
        <taxon>Natronorubrum</taxon>
    </lineage>
</organism>
<feature type="compositionally biased region" description="Acidic residues" evidence="1">
    <location>
        <begin position="25"/>
        <end position="37"/>
    </location>
</feature>
<sequence>MERRNVLLGSGAALATLLAGCSSEDTSDDDGSNDDGSDSPTNGDNDDTGDNGEDGEQGEKGEKGKDKKHDKHDDIPGFEKDNFELKGDYMSISVLKRKGDTVKLVVDSETTDQEKLYADLESLADDVDESIIDLETFADHIETIELIVKHDGEKVVSYSIDVQWIVWYRDGKKTRAQLLEAIKGTETKY</sequence>
<feature type="compositionally biased region" description="Acidic residues" evidence="1">
    <location>
        <begin position="44"/>
        <end position="56"/>
    </location>
</feature>
<keyword evidence="3" id="KW-1185">Reference proteome</keyword>
<evidence type="ECO:0000256" key="1">
    <source>
        <dbReference type="SAM" id="MobiDB-lite"/>
    </source>
</evidence>
<dbReference type="RefSeq" id="WP_076610087.1">
    <property type="nucleotide sequence ID" value="NZ_FTNR01000012.1"/>
</dbReference>
<reference evidence="3" key="1">
    <citation type="submission" date="2017-01" db="EMBL/GenBank/DDBJ databases">
        <authorList>
            <person name="Varghese N."/>
            <person name="Submissions S."/>
        </authorList>
    </citation>
    <scope>NUCLEOTIDE SEQUENCE [LARGE SCALE GENOMIC DNA]</scope>
    <source>
        <strain evidence="3">type strain: HArc-</strain>
    </source>
</reference>
<evidence type="ECO:0000313" key="3">
    <source>
        <dbReference type="Proteomes" id="UP000185936"/>
    </source>
</evidence>
<evidence type="ECO:0008006" key="4">
    <source>
        <dbReference type="Google" id="ProtNLM"/>
    </source>
</evidence>
<feature type="region of interest" description="Disordered" evidence="1">
    <location>
        <begin position="21"/>
        <end position="79"/>
    </location>
</feature>
<dbReference type="EMBL" id="FTNR01000012">
    <property type="protein sequence ID" value="SIS11974.1"/>
    <property type="molecule type" value="Genomic_DNA"/>
</dbReference>
<gene>
    <name evidence="2" type="ORF">SAMN05421752_11261</name>
</gene>
<dbReference type="PROSITE" id="PS51257">
    <property type="entry name" value="PROKAR_LIPOPROTEIN"/>
    <property type="match status" value="1"/>
</dbReference>
<dbReference type="Proteomes" id="UP000185936">
    <property type="component" value="Unassembled WGS sequence"/>
</dbReference>
<dbReference type="AlphaFoldDB" id="A0A1N7GHA1"/>
<protein>
    <recommendedName>
        <fullName evidence="4">Collagen triple helix repeat-containing protein</fullName>
    </recommendedName>
</protein>
<accession>A0A1N7GHA1</accession>
<proteinExistence type="predicted"/>
<evidence type="ECO:0000313" key="2">
    <source>
        <dbReference type="EMBL" id="SIS11974.1"/>
    </source>
</evidence>
<feature type="compositionally biased region" description="Basic and acidic residues" evidence="1">
    <location>
        <begin position="57"/>
        <end position="79"/>
    </location>
</feature>
<name>A0A1N7GHA1_9EURY</name>